<evidence type="ECO:0000313" key="2">
    <source>
        <dbReference type="Proteomes" id="UP001602089"/>
    </source>
</evidence>
<dbReference type="EMBL" id="JBIATK010000012">
    <property type="protein sequence ID" value="MFF4027009.1"/>
    <property type="molecule type" value="Genomic_DNA"/>
</dbReference>
<sequence length="129" mass="14986">MGVDLLDFFRGRRPWQQLYRFLKRLPQHGWYQAAIAMDEEIGWERAQQPQPDGAVEPPTPHGYTLTHYLLLRSIDLQKELLRILPAVFGGKLGPPLPPEPRPQTAEQRIRHKREQIETYDAIRALGVKV</sequence>
<gene>
    <name evidence="1" type="ORF">ACFYY5_29590</name>
</gene>
<evidence type="ECO:0000313" key="1">
    <source>
        <dbReference type="EMBL" id="MFF4027009.1"/>
    </source>
</evidence>
<reference evidence="1 2" key="1">
    <citation type="submission" date="2024-10" db="EMBL/GenBank/DDBJ databases">
        <title>The Natural Products Discovery Center: Release of the First 8490 Sequenced Strains for Exploring Actinobacteria Biosynthetic Diversity.</title>
        <authorList>
            <person name="Kalkreuter E."/>
            <person name="Kautsar S.A."/>
            <person name="Yang D."/>
            <person name="Bader C.D."/>
            <person name="Teijaro C.N."/>
            <person name="Fluegel L."/>
            <person name="Davis C.M."/>
            <person name="Simpson J.R."/>
            <person name="Lauterbach L."/>
            <person name="Steele A.D."/>
            <person name="Gui C."/>
            <person name="Meng S."/>
            <person name="Li G."/>
            <person name="Viehrig K."/>
            <person name="Ye F."/>
            <person name="Su P."/>
            <person name="Kiefer A.F."/>
            <person name="Nichols A."/>
            <person name="Cepeda A.J."/>
            <person name="Yan W."/>
            <person name="Fan B."/>
            <person name="Jiang Y."/>
            <person name="Adhikari A."/>
            <person name="Zheng C.-J."/>
            <person name="Schuster L."/>
            <person name="Cowan T.M."/>
            <person name="Smanski M.J."/>
            <person name="Chevrette M.G."/>
            <person name="De Carvalho L.P.S."/>
            <person name="Shen B."/>
        </authorList>
    </citation>
    <scope>NUCLEOTIDE SEQUENCE [LARGE SCALE GENOMIC DNA]</scope>
    <source>
        <strain evidence="1 2">NPDC001867</strain>
    </source>
</reference>
<dbReference type="Proteomes" id="UP001602089">
    <property type="component" value="Unassembled WGS sequence"/>
</dbReference>
<accession>A0ABW6TP80</accession>
<proteinExistence type="predicted"/>
<organism evidence="1 2">
    <name type="scientific">Nocardia elegans</name>
    <dbReference type="NCBI Taxonomy" id="300029"/>
    <lineage>
        <taxon>Bacteria</taxon>
        <taxon>Bacillati</taxon>
        <taxon>Actinomycetota</taxon>
        <taxon>Actinomycetes</taxon>
        <taxon>Mycobacteriales</taxon>
        <taxon>Nocardiaceae</taxon>
        <taxon>Nocardia</taxon>
    </lineage>
</organism>
<comment type="caution">
    <text evidence="1">The sequence shown here is derived from an EMBL/GenBank/DDBJ whole genome shotgun (WGS) entry which is preliminary data.</text>
</comment>
<name>A0ABW6TP80_9NOCA</name>
<protein>
    <submittedName>
        <fullName evidence="1">Uncharacterized protein</fullName>
    </submittedName>
</protein>
<dbReference type="RefSeq" id="WP_387132159.1">
    <property type="nucleotide sequence ID" value="NZ_JBIATK010000012.1"/>
</dbReference>
<keyword evidence="2" id="KW-1185">Reference proteome</keyword>